<accession>A0A1J7ISF1</accession>
<feature type="compositionally biased region" description="Low complexity" evidence="1">
    <location>
        <begin position="33"/>
        <end position="48"/>
    </location>
</feature>
<reference evidence="2 3" key="1">
    <citation type="submission" date="2016-10" db="EMBL/GenBank/DDBJ databases">
        <title>Draft genome sequence of Coniochaeta ligniaria NRRL30616, a lignocellulolytic fungus for bioabatement of inhibitors in plant biomass hydrolysates.</title>
        <authorList>
            <consortium name="DOE Joint Genome Institute"/>
            <person name="Jimenez D.J."/>
            <person name="Hector R.E."/>
            <person name="Riley R."/>
            <person name="Sun H."/>
            <person name="Grigoriev I.V."/>
            <person name="Van Elsas J.D."/>
            <person name="Nichols N.N."/>
        </authorList>
    </citation>
    <scope>NUCLEOTIDE SEQUENCE [LARGE SCALE GENOMIC DNA]</scope>
    <source>
        <strain evidence="2 3">NRRL 30616</strain>
    </source>
</reference>
<gene>
    <name evidence="2" type="ORF">CONLIGDRAFT_632315</name>
</gene>
<keyword evidence="3" id="KW-1185">Reference proteome</keyword>
<protein>
    <submittedName>
        <fullName evidence="2">Uncharacterized protein</fullName>
    </submittedName>
</protein>
<sequence>MQVYMEDSAVCDSLPPHNHPPALSNSSTRNVQHITNTRSSSSSIISNHNRNHNHNHNTSHSVRPNMWYGCVICLGSDTLCDSKMAPNQQRASGNV</sequence>
<proteinExistence type="predicted"/>
<feature type="region of interest" description="Disordered" evidence="1">
    <location>
        <begin position="1"/>
        <end position="60"/>
    </location>
</feature>
<name>A0A1J7ISF1_9PEZI</name>
<dbReference type="EMBL" id="KV875097">
    <property type="protein sequence ID" value="OIW30269.1"/>
    <property type="molecule type" value="Genomic_DNA"/>
</dbReference>
<organism evidence="2 3">
    <name type="scientific">Coniochaeta ligniaria NRRL 30616</name>
    <dbReference type="NCBI Taxonomy" id="1408157"/>
    <lineage>
        <taxon>Eukaryota</taxon>
        <taxon>Fungi</taxon>
        <taxon>Dikarya</taxon>
        <taxon>Ascomycota</taxon>
        <taxon>Pezizomycotina</taxon>
        <taxon>Sordariomycetes</taxon>
        <taxon>Sordariomycetidae</taxon>
        <taxon>Coniochaetales</taxon>
        <taxon>Coniochaetaceae</taxon>
        <taxon>Coniochaeta</taxon>
    </lineage>
</organism>
<evidence type="ECO:0000313" key="2">
    <source>
        <dbReference type="EMBL" id="OIW30269.1"/>
    </source>
</evidence>
<evidence type="ECO:0000256" key="1">
    <source>
        <dbReference type="SAM" id="MobiDB-lite"/>
    </source>
</evidence>
<dbReference type="InParanoid" id="A0A1J7ISF1"/>
<evidence type="ECO:0000313" key="3">
    <source>
        <dbReference type="Proteomes" id="UP000182658"/>
    </source>
</evidence>
<feature type="compositionally biased region" description="Polar residues" evidence="1">
    <location>
        <begin position="23"/>
        <end position="32"/>
    </location>
</feature>
<dbReference type="Proteomes" id="UP000182658">
    <property type="component" value="Unassembled WGS sequence"/>
</dbReference>
<dbReference type="AlphaFoldDB" id="A0A1J7ISF1"/>